<dbReference type="Gene3D" id="3.40.50.300">
    <property type="entry name" value="P-loop containing nucleotide triphosphate hydrolases"/>
    <property type="match status" value="1"/>
</dbReference>
<proteinExistence type="predicted"/>
<comment type="caution">
    <text evidence="3">The sequence shown here is derived from an EMBL/GenBank/DDBJ whole genome shotgun (WGS) entry which is preliminary data.</text>
</comment>
<dbReference type="SUPFAM" id="SSF52058">
    <property type="entry name" value="L domain-like"/>
    <property type="match status" value="1"/>
</dbReference>
<feature type="domain" description="F-box/LRR-repeat protein 15/At3g58940/PEG3-like LRR" evidence="2">
    <location>
        <begin position="560"/>
        <end position="663"/>
    </location>
</feature>
<dbReference type="InterPro" id="IPR055357">
    <property type="entry name" value="LRR_At1g61320_AtMIF1"/>
</dbReference>
<evidence type="ECO:0000313" key="3">
    <source>
        <dbReference type="EMBL" id="KTD33225.1"/>
    </source>
</evidence>
<accession>A0A0W0WLM6</accession>
<dbReference type="SUPFAM" id="SSF52540">
    <property type="entry name" value="P-loop containing nucleoside triphosphate hydrolases"/>
    <property type="match status" value="2"/>
</dbReference>
<dbReference type="OrthoDB" id="5648839at2"/>
<evidence type="ECO:0000259" key="2">
    <source>
        <dbReference type="Pfam" id="PF24758"/>
    </source>
</evidence>
<protein>
    <submittedName>
        <fullName evidence="3">Leucine Rich repeats (2 copies)</fullName>
    </submittedName>
</protein>
<evidence type="ECO:0000313" key="4">
    <source>
        <dbReference type="Proteomes" id="UP000054725"/>
    </source>
</evidence>
<feature type="domain" description="At1g61320/AtMIF1 LRR" evidence="1">
    <location>
        <begin position="300"/>
        <end position="456"/>
    </location>
</feature>
<dbReference type="InterPro" id="IPR027417">
    <property type="entry name" value="P-loop_NTPase"/>
</dbReference>
<dbReference type="STRING" id="45070.Lnau_2873"/>
<dbReference type="InterPro" id="IPR053772">
    <property type="entry name" value="At1g61320/At1g61330-like"/>
</dbReference>
<dbReference type="EMBL" id="LNYO01000024">
    <property type="protein sequence ID" value="KTD33225.1"/>
    <property type="molecule type" value="Genomic_DNA"/>
</dbReference>
<dbReference type="Pfam" id="PF23622">
    <property type="entry name" value="LRR_At1g61320_AtMIF1"/>
    <property type="match status" value="1"/>
</dbReference>
<dbReference type="Pfam" id="PF24758">
    <property type="entry name" value="LRR_At5g56370"/>
    <property type="match status" value="1"/>
</dbReference>
<dbReference type="PATRIC" id="fig|45070.6.peg.3029"/>
<dbReference type="InterPro" id="IPR055411">
    <property type="entry name" value="LRR_FXL15/At3g58940/PEG3-like"/>
</dbReference>
<name>A0A0W0WLM6_9GAMM</name>
<dbReference type="Gene3D" id="3.80.10.10">
    <property type="entry name" value="Ribonuclease Inhibitor"/>
    <property type="match status" value="2"/>
</dbReference>
<dbReference type="PANTHER" id="PTHR34145">
    <property type="entry name" value="OS02G0105600 PROTEIN"/>
    <property type="match status" value="1"/>
</dbReference>
<reference evidence="3 4" key="1">
    <citation type="submission" date="2015-11" db="EMBL/GenBank/DDBJ databases">
        <title>Genomic analysis of 38 Legionella species identifies large and diverse effector repertoires.</title>
        <authorList>
            <person name="Burstein D."/>
            <person name="Amaro F."/>
            <person name="Zusman T."/>
            <person name="Lifshitz Z."/>
            <person name="Cohen O."/>
            <person name="Gilbert J.A."/>
            <person name="Pupko T."/>
            <person name="Shuman H.A."/>
            <person name="Segal G."/>
        </authorList>
    </citation>
    <scope>NUCLEOTIDE SEQUENCE [LARGE SCALE GENOMIC DNA]</scope>
    <source>
        <strain evidence="3 4">ATCC 49506</strain>
    </source>
</reference>
<gene>
    <name evidence="3" type="ORF">Lnau_2873</name>
</gene>
<dbReference type="Proteomes" id="UP000054725">
    <property type="component" value="Unassembled WGS sequence"/>
</dbReference>
<keyword evidence="4" id="KW-1185">Reference proteome</keyword>
<sequence>MGYKQTFYFIDKQEGVIYSRKPQGTLDVNRLIHNQAPWKITNLASSLQQKTLILADWTAAEWPPDKLKAVQKNIRELMNQGFSVYMWQDLPPTGQVIKLTKQDSALNTLTSRSLMRPQFTDLIQKTAVEQCHLTKDKTLVLDDYWVECLLNREENTPPRRLSLSKLLNGQYQNRVLAVLKRAVPPVSEIIQDEFSAEANQMLLQVREAFPQAPIRTQYKKLVLNNQQVEDLFGEDARVSLHDAHLTPDQLEGVESLYVELKFDLISRNLENLLAKTLVLKEFKIKEKEGFLGRFKTRPQLESLEIFDASYSSLNTSNLGSLLSQASQLKTLNLRFCDGFNAAKLGELNLPNLERLIADNSSITTAILQAILAKANELRSLDLSRCGELNEHFTINFELGKLEELKFYSAKIPIANIEFLLARAPNLKLLDLSSNQELIKIDSIACNLQYLEELDVSQSPITDETLQHLLAKTSAIKRLNLAYCEQLAAPFTTSLNLKDLEKLTLTYSTISTNNLEYLLTQATKLKTLNLGKCRNLSNPFTTNFQLEALEILYLEANNLPLTNLQCLLANANSLKELDLVGCAFSGELTANLNLKKLEKINLSESNIKAEDLKALIRAAPNLKKLFLNECPELVIDQELESLFKGIAVYRRAVVADTAKLEDFRSLLKVKKTSSTASKSQKGDSGYYARTQSLDSKKTLDADTEYNPDKELQAKRYFYPLNPSDKMPAINDYRLEVYNKLEVNPSPCTLDKAFSLTNTGAHSLVERSISQTNNLIELGQKLGAIDDVHSYFLGRQPLIVTEDWQALASLSANEELTHYQTEPQDSAVEINYSERDNLYYIRNRSNKPESVQLDFLLKVKPPGQSPSIPVEITKLIDDYSHFGAKALKLEKAEGQLTGEDYLHYIKDQKTGACRHRTAAFKDAMAKEHPTVPVRIVDNDAHSFVEIQIEGQWLKRDLGGYPTKLSIDESLQPDFITEKPLETHLMVDAQPQVFHPDERIRDYEKLLETWTKSSPYSASVLGYCQQLTQSTEGKKRLVELESTADVEAMHLSLQGYCQSISRPFFYVNSPDDLICSAAYLAREKDSAIGRLTKGPGGPLYDFLKAQQEKANPPVLIVNYDNFDADDIVRFNGLLDSRRHADGTELPEDMLVIGLINTSKVDCYQGEDFYSRFDSTEECPLPSEKLAEHQQIIAPLPLQKADETGPLPQEKTAINLYHAPDREDRLLGRWVLKKDRLYFEEGELEQALATGLPIEIHNGPWQDEKFKLFWRQACLRGHIEHAGRRITIPKSLSLIPQEGYHWEALGQQVSWEAGLVDEALVLNPGSLSDFFTRYECDNASATLDTLPGLIEERAHQRLAVNLTASLGSDEWARLLAKCQQHQVQLTVHCAPHVVVPAEALGQQTLDLTSCLPLETPAHTGSFISSDIDTTLNQLTRVDSDWQIIDVSECGEEDLLVYTEAELNAETGELRFQQSKKALLQALEQDKKVILKGQFSPELVDSLSPLLLERQKNTQAKGHLVLLSGQESFPYLASKTHEVKVEEKEVCLLRHYNKEEIASLEREQLEQESLSQLKARLNFRRLHSEGSTDDAWLGLLKLPDGVSLKPFDAAHSADLAEAFNQQRKDATNQILTYSPCVCLTGITGTGKSAFVEKNFDNETDSLYIGESEMVRWAEDKSAKRKILFIDEANLSPKQWSEFEGLFNDPPGILIKGKYYPLTDQHKVIFASNPLSYGDERKLAPFFIRHGAALVIEPLSQEFIYEYVLKPVFAETALAEHSLELCRPLLQIYAFLCQCSDNEVLISPRELQMMAMMVMSHYHQHPDVGEALIAAHHYAYQIATKLVPELHRAELKQKFAPTFDWQRTERLSEAITQQDEFHITASRQPVIQLIDDFLALREFKQGEKAVNDTQRYGGITGLVLEGAPGVGKSELFNNRLLAHGYQEIHYDEKERLDKILPEKGFYRMPVSMSTEDKKKLLLKAFHGGHGVLIDEINSSPMMERFLNALLMSKTPEGKFPDKSGFFVLGTQNPVTMSGRRAPSTALARRLITLSLPEYPQEEIKEILIVRGLESELAGILAAAFMKNVKKAKEEHLIPSPTFRDLLRLADKILLAEKCLRETTEKSKGKEKLVEKKPVEPLSFTEKQFFIEALKQLCNDIQRQLIAKDSAVASKNAFFSVSQQPDLTASIKASEKVILFLEKGTSIDGLSHDELEALNNDSLGKLMKKIGEAKLLTDSGIELTDTGFQKREGLTP</sequence>
<organism evidence="3 4">
    <name type="scientific">Legionella nautarum</name>
    <dbReference type="NCBI Taxonomy" id="45070"/>
    <lineage>
        <taxon>Bacteria</taxon>
        <taxon>Pseudomonadati</taxon>
        <taxon>Pseudomonadota</taxon>
        <taxon>Gammaproteobacteria</taxon>
        <taxon>Legionellales</taxon>
        <taxon>Legionellaceae</taxon>
        <taxon>Legionella</taxon>
    </lineage>
</organism>
<dbReference type="RefSeq" id="WP_058505835.1">
    <property type="nucleotide sequence ID" value="NZ_CAAAIF010000003.1"/>
</dbReference>
<dbReference type="InterPro" id="IPR032675">
    <property type="entry name" value="LRR_dom_sf"/>
</dbReference>
<evidence type="ECO:0000259" key="1">
    <source>
        <dbReference type="Pfam" id="PF23622"/>
    </source>
</evidence>